<evidence type="ECO:0000256" key="10">
    <source>
        <dbReference type="SAM" id="MobiDB-lite"/>
    </source>
</evidence>
<proteinExistence type="predicted"/>
<keyword evidence="5 11" id="KW-1133">Transmembrane helix</keyword>
<evidence type="ECO:0000256" key="3">
    <source>
        <dbReference type="ARBA" id="ARBA00022475"/>
    </source>
</evidence>
<dbReference type="InterPro" id="IPR014710">
    <property type="entry name" value="RmlC-like_jellyroll"/>
</dbReference>
<evidence type="ECO:0000256" key="6">
    <source>
        <dbReference type="ARBA" id="ARBA00023053"/>
    </source>
</evidence>
<feature type="transmembrane region" description="Helical" evidence="11">
    <location>
        <begin position="358"/>
        <end position="377"/>
    </location>
</feature>
<accession>A0A157SC24</accession>
<feature type="transmembrane region" description="Helical" evidence="11">
    <location>
        <begin position="126"/>
        <end position="147"/>
    </location>
</feature>
<dbReference type="OrthoDB" id="9809206at2"/>
<keyword evidence="14" id="KW-1185">Reference proteome</keyword>
<evidence type="ECO:0000259" key="12">
    <source>
        <dbReference type="PROSITE" id="PS50042"/>
    </source>
</evidence>
<gene>
    <name evidence="13" type="primary">nhaK_1</name>
    <name evidence="13" type="ORF">SAMEA3906487_01037</name>
</gene>
<dbReference type="PATRIC" id="fig|123899.6.peg.1017"/>
<feature type="transmembrane region" description="Helical" evidence="11">
    <location>
        <begin position="317"/>
        <end position="338"/>
    </location>
</feature>
<dbReference type="Gene3D" id="2.60.120.10">
    <property type="entry name" value="Jelly Rolls"/>
    <property type="match status" value="1"/>
</dbReference>
<feature type="domain" description="Cyclic nucleotide-binding" evidence="12">
    <location>
        <begin position="703"/>
        <end position="818"/>
    </location>
</feature>
<evidence type="ECO:0000256" key="9">
    <source>
        <dbReference type="ARBA" id="ARBA00023201"/>
    </source>
</evidence>
<keyword evidence="3" id="KW-1003">Cell membrane</keyword>
<dbReference type="Proteomes" id="UP000076825">
    <property type="component" value="Chromosome 1"/>
</dbReference>
<keyword evidence="2" id="KW-0813">Transport</keyword>
<dbReference type="InterPro" id="IPR006153">
    <property type="entry name" value="Cation/H_exchanger_TM"/>
</dbReference>
<dbReference type="PANTHER" id="PTHR10110">
    <property type="entry name" value="SODIUM/HYDROGEN EXCHANGER"/>
    <property type="match status" value="1"/>
</dbReference>
<dbReference type="STRING" id="123899.SAMEA3906487_01037"/>
<dbReference type="Pfam" id="PF00999">
    <property type="entry name" value="Na_H_Exchanger"/>
    <property type="match status" value="1"/>
</dbReference>
<feature type="transmembrane region" description="Helical" evidence="11">
    <location>
        <begin position="285"/>
        <end position="305"/>
    </location>
</feature>
<dbReference type="AlphaFoldDB" id="A0A157SC24"/>
<dbReference type="Gene3D" id="6.10.140.1330">
    <property type="match status" value="1"/>
</dbReference>
<dbReference type="EMBL" id="LT546645">
    <property type="protein sequence ID" value="SAI67990.1"/>
    <property type="molecule type" value="Genomic_DNA"/>
</dbReference>
<evidence type="ECO:0000313" key="13">
    <source>
        <dbReference type="EMBL" id="SAI67990.1"/>
    </source>
</evidence>
<dbReference type="InterPro" id="IPR018422">
    <property type="entry name" value="Cation/H_exchanger_CPA1"/>
</dbReference>
<evidence type="ECO:0000256" key="1">
    <source>
        <dbReference type="ARBA" id="ARBA00004651"/>
    </source>
</evidence>
<keyword evidence="4 11" id="KW-0812">Transmembrane</keyword>
<dbReference type="InterPro" id="IPR018490">
    <property type="entry name" value="cNMP-bd_dom_sf"/>
</dbReference>
<dbReference type="eggNOG" id="COG2905">
    <property type="taxonomic scope" value="Bacteria"/>
</dbReference>
<keyword evidence="6" id="KW-0915">Sodium</keyword>
<dbReference type="GeneID" id="56587559"/>
<feature type="transmembrane region" description="Helical" evidence="11">
    <location>
        <begin position="389"/>
        <end position="409"/>
    </location>
</feature>
<evidence type="ECO:0000256" key="8">
    <source>
        <dbReference type="ARBA" id="ARBA00023136"/>
    </source>
</evidence>
<dbReference type="SMART" id="SM00100">
    <property type="entry name" value="cNMP"/>
    <property type="match status" value="1"/>
</dbReference>
<dbReference type="PANTHER" id="PTHR10110:SF86">
    <property type="entry name" value="SODIUM_HYDROGEN EXCHANGER 7"/>
    <property type="match status" value="1"/>
</dbReference>
<evidence type="ECO:0000313" key="14">
    <source>
        <dbReference type="Proteomes" id="UP000076825"/>
    </source>
</evidence>
<feature type="transmembrane region" description="Helical" evidence="11">
    <location>
        <begin position="101"/>
        <end position="120"/>
    </location>
</feature>
<dbReference type="RefSeq" id="WP_025515054.1">
    <property type="nucleotide sequence ID" value="NZ_CP016340.1"/>
</dbReference>
<evidence type="ECO:0000256" key="11">
    <source>
        <dbReference type="SAM" id="Phobius"/>
    </source>
</evidence>
<dbReference type="GO" id="GO:0015386">
    <property type="term" value="F:potassium:proton antiporter activity"/>
    <property type="evidence" value="ECO:0007669"/>
    <property type="project" value="TreeGrafter"/>
</dbReference>
<evidence type="ECO:0000256" key="7">
    <source>
        <dbReference type="ARBA" id="ARBA00023065"/>
    </source>
</evidence>
<dbReference type="GO" id="GO:0015385">
    <property type="term" value="F:sodium:proton antiporter activity"/>
    <property type="evidence" value="ECO:0007669"/>
    <property type="project" value="InterPro"/>
</dbReference>
<dbReference type="GO" id="GO:0098719">
    <property type="term" value="P:sodium ion import across plasma membrane"/>
    <property type="evidence" value="ECO:0007669"/>
    <property type="project" value="TreeGrafter"/>
</dbReference>
<keyword evidence="9" id="KW-0739">Sodium transport</keyword>
<dbReference type="GO" id="GO:0051453">
    <property type="term" value="P:regulation of intracellular pH"/>
    <property type="evidence" value="ECO:0007669"/>
    <property type="project" value="TreeGrafter"/>
</dbReference>
<evidence type="ECO:0000256" key="4">
    <source>
        <dbReference type="ARBA" id="ARBA00022692"/>
    </source>
</evidence>
<evidence type="ECO:0000256" key="2">
    <source>
        <dbReference type="ARBA" id="ARBA00022448"/>
    </source>
</evidence>
<name>A0A157SC24_9BORD</name>
<protein>
    <submittedName>
        <fullName evidence="13">Sodium/hydrogen antiporter</fullName>
    </submittedName>
</protein>
<sequence>MDIGFIVFGLAGLLTLVCFMPPLAGRLGLPYSVLLAIVGCLLGIGFHLHGWAPPVLGDLLDTIERFEISSETFLMVFLPVLLFETALSMNVRRLMNDIGPILMMAIVAVVVCTLVVGVAVSAVSSYSLLVCLLLGAIVATTDPAAVVGIFREVGAPKRLTTLVEGESLFNDAASIALYSVLLAALGGSGEISTLAVFNDFIFHFLGGGLAGWLMGRAACALFAWLRGFPAAEITLTLTLAYLSFFISEHYLGVSGVVATVVAGLVVGSAGRTRMSPTTFEYLSNFWGQFGFWANSLIFLFAAMLIPKLMAQADWVELLLVGVVFVATLVARAIVVFGLLPLLRVFKIGAEVSNPYKTVMLWGGLRGAVSLALALAVTEQTSVPAEARQFVAVATTGFVLATLFINGISLRPLIRMLGLNQLSPVERTIRNQALSVVLEDLQGKTDEIASEDHIAPEARAHIRAVFDASMTAVHDSQVSRMSLEQRTAVGLAIVARREEEMFFDILKAQIVDWRMAEGLLARAERLGDAVRTGGEQGFEAAIVSDVRYSQAFRLALRMHYVFGFQGWLGRELGQRFANLQSKRSVAQRLIQFAREQITPLLGEDAALRIVAAHQRRLDLIDNALQALNLQYPSYALWLQENYLGRVARELERIRYHTMLEQSLISGEVYADLMGQLQTRWEHIDQRPPLDIELSAAELIKRVPIFEGLSADSLRAICKLLRPRLALPKQRILAHGRHGQEMCFVASGAVEVHLPDGTMAELGSGEFFGELALLGDEHINADVRSLGYSKLLMLSARDLRALLARDPDLRERLDKVVKQRLRAIEVWRQFSTTGQVHPPGGPAPVPATPPPVAPQPEA</sequence>
<feature type="region of interest" description="Disordered" evidence="10">
    <location>
        <begin position="830"/>
        <end position="856"/>
    </location>
</feature>
<keyword evidence="7" id="KW-0406">Ion transport</keyword>
<feature type="transmembrane region" description="Helical" evidence="11">
    <location>
        <begin position="237"/>
        <end position="265"/>
    </location>
</feature>
<dbReference type="GO" id="GO:0005886">
    <property type="term" value="C:plasma membrane"/>
    <property type="evidence" value="ECO:0007669"/>
    <property type="project" value="UniProtKB-SubCell"/>
</dbReference>
<dbReference type="Pfam" id="PF00027">
    <property type="entry name" value="cNMP_binding"/>
    <property type="match status" value="1"/>
</dbReference>
<feature type="transmembrane region" description="Helical" evidence="11">
    <location>
        <begin position="72"/>
        <end position="89"/>
    </location>
</feature>
<reference evidence="13 14" key="1">
    <citation type="submission" date="2016-04" db="EMBL/GenBank/DDBJ databases">
        <authorList>
            <consortium name="Pathogen Informatics"/>
        </authorList>
    </citation>
    <scope>NUCLEOTIDE SEQUENCE [LARGE SCALE GENOMIC DNA]</scope>
    <source>
        <strain evidence="13 14">H044680328</strain>
    </source>
</reference>
<comment type="subcellular location">
    <subcellularLocation>
        <location evidence="1">Cell membrane</location>
        <topology evidence="1">Multi-pass membrane protein</topology>
    </subcellularLocation>
</comment>
<evidence type="ECO:0000256" key="5">
    <source>
        <dbReference type="ARBA" id="ARBA00022989"/>
    </source>
</evidence>
<dbReference type="SUPFAM" id="SSF51206">
    <property type="entry name" value="cAMP-binding domain-like"/>
    <property type="match status" value="1"/>
</dbReference>
<feature type="compositionally biased region" description="Pro residues" evidence="10">
    <location>
        <begin position="837"/>
        <end position="856"/>
    </location>
</feature>
<dbReference type="CDD" id="cd00038">
    <property type="entry name" value="CAP_ED"/>
    <property type="match status" value="1"/>
</dbReference>
<dbReference type="eggNOG" id="COG0025">
    <property type="taxonomic scope" value="Bacteria"/>
</dbReference>
<dbReference type="InterPro" id="IPR000595">
    <property type="entry name" value="cNMP-bd_dom"/>
</dbReference>
<organism evidence="13 14">
    <name type="scientific">Bordetella trematum</name>
    <dbReference type="NCBI Taxonomy" id="123899"/>
    <lineage>
        <taxon>Bacteria</taxon>
        <taxon>Pseudomonadati</taxon>
        <taxon>Pseudomonadota</taxon>
        <taxon>Betaproteobacteria</taxon>
        <taxon>Burkholderiales</taxon>
        <taxon>Alcaligenaceae</taxon>
        <taxon>Bordetella</taxon>
    </lineage>
</organism>
<dbReference type="PROSITE" id="PS50042">
    <property type="entry name" value="CNMP_BINDING_3"/>
    <property type="match status" value="1"/>
</dbReference>
<feature type="transmembrane region" description="Helical" evidence="11">
    <location>
        <begin position="31"/>
        <end position="52"/>
    </location>
</feature>
<dbReference type="KEGG" id="btrm:SAMEA390648701037"/>
<feature type="transmembrane region" description="Helical" evidence="11">
    <location>
        <begin position="6"/>
        <end position="24"/>
    </location>
</feature>
<keyword evidence="8 11" id="KW-0472">Membrane</keyword>
<feature type="transmembrane region" description="Helical" evidence="11">
    <location>
        <begin position="168"/>
        <end position="188"/>
    </location>
</feature>